<keyword evidence="2" id="KW-1185">Reference proteome</keyword>
<evidence type="ECO:0000313" key="2">
    <source>
        <dbReference type="Proteomes" id="UP000195985"/>
    </source>
</evidence>
<gene>
    <name evidence="1" type="ORF">TPAS_684</name>
</gene>
<dbReference type="AlphaFoldDB" id="A0A1W1IDR1"/>
<dbReference type="Proteomes" id="UP000195985">
    <property type="component" value="Unassembled WGS sequence"/>
</dbReference>
<dbReference type="EMBL" id="FWEY01000002">
    <property type="protein sequence ID" value="SLM51009.1"/>
    <property type="molecule type" value="Genomic_DNA"/>
</dbReference>
<name>A0A1W1IDR1_9LACT</name>
<sequence>MAKKTFTKKWDDVIPRDATGGFVGLDYTCPYCHYDNAEVIYIDASNIGKIDADFETDQVCKICGKDVIVVCQY</sequence>
<evidence type="ECO:0000313" key="1">
    <source>
        <dbReference type="EMBL" id="SLM51009.1"/>
    </source>
</evidence>
<proteinExistence type="predicted"/>
<reference evidence="2" key="1">
    <citation type="submission" date="2016-04" db="EMBL/GenBank/DDBJ databases">
        <authorList>
            <person name="Strepis N."/>
        </authorList>
    </citation>
    <scope>NUCLEOTIDE SEQUENCE [LARGE SCALE GENOMIC DNA]</scope>
</reference>
<accession>A0A1W1IDR1</accession>
<organism evidence="1 2">
    <name type="scientific">Trichococcus pasteurii</name>
    <dbReference type="NCBI Taxonomy" id="43064"/>
    <lineage>
        <taxon>Bacteria</taxon>
        <taxon>Bacillati</taxon>
        <taxon>Bacillota</taxon>
        <taxon>Bacilli</taxon>
        <taxon>Lactobacillales</taxon>
        <taxon>Carnobacteriaceae</taxon>
        <taxon>Trichococcus</taxon>
    </lineage>
</organism>
<protein>
    <submittedName>
        <fullName evidence="1">Uncharacterized protein</fullName>
    </submittedName>
</protein>